<dbReference type="EMBL" id="MU069463">
    <property type="protein sequence ID" value="KAF5842337.1"/>
    <property type="molecule type" value="Genomic_DNA"/>
</dbReference>
<keyword evidence="3" id="KW-0349">Heme</keyword>
<reference evidence="4" key="1">
    <citation type="submission" date="2017-08" db="EMBL/GenBank/DDBJ databases">
        <authorList>
            <person name="Polle J.E."/>
            <person name="Barry K."/>
            <person name="Cushman J."/>
            <person name="Schmutz J."/>
            <person name="Tran D."/>
            <person name="Hathwaick L.T."/>
            <person name="Yim W.C."/>
            <person name="Jenkins J."/>
            <person name="Mckie-Krisberg Z.M."/>
            <person name="Prochnik S."/>
            <person name="Lindquist E."/>
            <person name="Dockter R.B."/>
            <person name="Adam C."/>
            <person name="Molina H."/>
            <person name="Bunkerborg J."/>
            <person name="Jin E."/>
            <person name="Buchheim M."/>
            <person name="Magnuson J."/>
        </authorList>
    </citation>
    <scope>NUCLEOTIDE SEQUENCE</scope>
    <source>
        <strain evidence="4">CCAP 19/18</strain>
    </source>
</reference>
<dbReference type="InterPro" id="IPR036396">
    <property type="entry name" value="Cyt_P450_sf"/>
</dbReference>
<evidence type="ECO:0000313" key="5">
    <source>
        <dbReference type="Proteomes" id="UP000815325"/>
    </source>
</evidence>
<dbReference type="SUPFAM" id="SSF48264">
    <property type="entry name" value="Cytochrome P450"/>
    <property type="match status" value="1"/>
</dbReference>
<dbReference type="Pfam" id="PF00067">
    <property type="entry name" value="p450"/>
    <property type="match status" value="1"/>
</dbReference>
<dbReference type="PANTHER" id="PTHR24305">
    <property type="entry name" value="CYTOCHROME P450"/>
    <property type="match status" value="1"/>
</dbReference>
<comment type="cofactor">
    <cofactor evidence="1">
        <name>heme</name>
        <dbReference type="ChEBI" id="CHEBI:30413"/>
    </cofactor>
</comment>
<gene>
    <name evidence="4" type="ORF">DUNSADRAFT_7651</name>
</gene>
<organism evidence="4 5">
    <name type="scientific">Dunaliella salina</name>
    <name type="common">Green alga</name>
    <name type="synonym">Protococcus salinus</name>
    <dbReference type="NCBI Taxonomy" id="3046"/>
    <lineage>
        <taxon>Eukaryota</taxon>
        <taxon>Viridiplantae</taxon>
        <taxon>Chlorophyta</taxon>
        <taxon>core chlorophytes</taxon>
        <taxon>Chlorophyceae</taxon>
        <taxon>CS clade</taxon>
        <taxon>Chlamydomonadales</taxon>
        <taxon>Dunaliellaceae</taxon>
        <taxon>Dunaliella</taxon>
    </lineage>
</organism>
<name>A0ABQ7H648_DUNSA</name>
<sequence length="521" mass="57559">MCPMGHGAWRVPRVPLWANEYGGVYQLNVAGPTYVISDAKLANTILTARGKGKFPKSWQVYKPSLELSFGVPSLFNDCDEGEQYITWRKLILQCFSNDNMKAIFPIFRGCAQNLVAQWQKAQPGSTAIELEDWMQRCFLDIAFEAGFGMPGTALLGTPNEFLHVAQMTPGLGCSLISKDLADHALSQVVHDALIQVDKKMMNPLLPTVYKMLPFCAGARESRASMVKFRKLFDGMLEEFRSRGPPPEDDKRMWAQVMRARHPSTGLPYPDEVISGQIATLMVAGYDTSSWTSVWALYDIARHPDIQQRIKRELADAGLLQVKGQPQARQIEWADLSLPYFNAVIKESMRMHPVGATGTLRVAPEDMELGGYSVKKGEKLWVPIITVHNSVINFTEADKFDPERWMKAEGSSKGDICPSLAPASAAATTGSASCPFSDRATQAGHAEAHTSMLPFSAGPRNCVGVNFAYATLRVVLLSVLSNFWLELDPSVGTHAEVEAQQAMALVLTSRRPLKVRLQPHAM</sequence>
<proteinExistence type="inferred from homology"/>
<dbReference type="PROSITE" id="PS00086">
    <property type="entry name" value="CYTOCHROME_P450"/>
    <property type="match status" value="1"/>
</dbReference>
<dbReference type="InterPro" id="IPR050121">
    <property type="entry name" value="Cytochrome_P450_monoxygenase"/>
</dbReference>
<evidence type="ECO:0000256" key="2">
    <source>
        <dbReference type="ARBA" id="ARBA00010617"/>
    </source>
</evidence>
<dbReference type="PRINTS" id="PR00385">
    <property type="entry name" value="P450"/>
</dbReference>
<dbReference type="PANTHER" id="PTHR24305:SF166">
    <property type="entry name" value="CYTOCHROME P450 12A4, MITOCHONDRIAL-RELATED"/>
    <property type="match status" value="1"/>
</dbReference>
<protein>
    <submittedName>
        <fullName evidence="4">Cytochrome P450</fullName>
    </submittedName>
</protein>
<dbReference type="InterPro" id="IPR017972">
    <property type="entry name" value="Cyt_P450_CS"/>
</dbReference>
<dbReference type="Gene3D" id="1.10.630.10">
    <property type="entry name" value="Cytochrome P450"/>
    <property type="match status" value="1"/>
</dbReference>
<keyword evidence="3" id="KW-0560">Oxidoreductase</keyword>
<keyword evidence="3" id="KW-0408">Iron</keyword>
<keyword evidence="3" id="KW-0503">Monooxygenase</keyword>
<dbReference type="InterPro" id="IPR001128">
    <property type="entry name" value="Cyt_P450"/>
</dbReference>
<evidence type="ECO:0000256" key="3">
    <source>
        <dbReference type="RuleBase" id="RU000461"/>
    </source>
</evidence>
<dbReference type="PRINTS" id="PR00463">
    <property type="entry name" value="EP450I"/>
</dbReference>
<comment type="similarity">
    <text evidence="2 3">Belongs to the cytochrome P450 family.</text>
</comment>
<dbReference type="InterPro" id="IPR002401">
    <property type="entry name" value="Cyt_P450_E_grp-I"/>
</dbReference>
<keyword evidence="3" id="KW-0479">Metal-binding</keyword>
<keyword evidence="5" id="KW-1185">Reference proteome</keyword>
<comment type="caution">
    <text evidence="4">The sequence shown here is derived from an EMBL/GenBank/DDBJ whole genome shotgun (WGS) entry which is preliminary data.</text>
</comment>
<accession>A0ABQ7H648</accession>
<dbReference type="Proteomes" id="UP000815325">
    <property type="component" value="Unassembled WGS sequence"/>
</dbReference>
<evidence type="ECO:0000256" key="1">
    <source>
        <dbReference type="ARBA" id="ARBA00001971"/>
    </source>
</evidence>
<evidence type="ECO:0000313" key="4">
    <source>
        <dbReference type="EMBL" id="KAF5842337.1"/>
    </source>
</evidence>